<organism evidence="2 3">
    <name type="scientific">Kipferlia bialata</name>
    <dbReference type="NCBI Taxonomy" id="797122"/>
    <lineage>
        <taxon>Eukaryota</taxon>
        <taxon>Metamonada</taxon>
        <taxon>Carpediemonas-like organisms</taxon>
        <taxon>Kipferlia</taxon>
    </lineage>
</organism>
<evidence type="ECO:0000256" key="1">
    <source>
        <dbReference type="SAM" id="MobiDB-lite"/>
    </source>
</evidence>
<feature type="compositionally biased region" description="Polar residues" evidence="1">
    <location>
        <begin position="619"/>
        <end position="635"/>
    </location>
</feature>
<comment type="caution">
    <text evidence="2">The sequence shown here is derived from an EMBL/GenBank/DDBJ whole genome shotgun (WGS) entry which is preliminary data.</text>
</comment>
<feature type="region of interest" description="Disordered" evidence="1">
    <location>
        <begin position="558"/>
        <end position="670"/>
    </location>
</feature>
<feature type="region of interest" description="Disordered" evidence="1">
    <location>
        <begin position="149"/>
        <end position="195"/>
    </location>
</feature>
<accession>A0A9K3GF83</accession>
<keyword evidence="3" id="KW-1185">Reference proteome</keyword>
<feature type="compositionally biased region" description="Basic and acidic residues" evidence="1">
    <location>
        <begin position="171"/>
        <end position="195"/>
    </location>
</feature>
<proteinExistence type="predicted"/>
<dbReference type="AlphaFoldDB" id="A0A9K3GF83"/>
<name>A0A9K3GF83_9EUKA</name>
<reference evidence="2 3" key="1">
    <citation type="journal article" date="2018" name="PLoS ONE">
        <title>The draft genome of Kipferlia bialata reveals reductive genome evolution in fornicate parasites.</title>
        <authorList>
            <person name="Tanifuji G."/>
            <person name="Takabayashi S."/>
            <person name="Kume K."/>
            <person name="Takagi M."/>
            <person name="Nakayama T."/>
            <person name="Kamikawa R."/>
            <person name="Inagaki Y."/>
            <person name="Hashimoto T."/>
        </authorList>
    </citation>
    <scope>NUCLEOTIDE SEQUENCE [LARGE SCALE GENOMIC DNA]</scope>
    <source>
        <strain evidence="2">NY0173</strain>
    </source>
</reference>
<protein>
    <submittedName>
        <fullName evidence="2">Uncharacterized protein</fullName>
    </submittedName>
</protein>
<evidence type="ECO:0000313" key="3">
    <source>
        <dbReference type="Proteomes" id="UP000265618"/>
    </source>
</evidence>
<evidence type="ECO:0000313" key="2">
    <source>
        <dbReference type="EMBL" id="GIQ79991.1"/>
    </source>
</evidence>
<dbReference type="EMBL" id="BDIP01000087">
    <property type="protein sequence ID" value="GIQ79991.1"/>
    <property type="molecule type" value="Genomic_DNA"/>
</dbReference>
<sequence length="670" mass="73084">MDAHTSSQRNRDPLSPKNATRHNLICSWALMSVYLGGRDLEDLSPGDAAIKSDVLADESIADKSAEQAEYYIYLGLDTPDGPTRTGVWEGLLHAAKESRPSIKDVAIVQETMARVHECRYLLDTIEHTLPGEERIQMIGRLLDVSCGKADPQGTGRTNVPAPLHLNPDTSLHIDLERGRERERERETPEEWEREREREVKPVVKREREREREPVPSHVQGIHPMDRWSQLHATGTDAPMGREGQDTYFQPLEQSHPLEVTTGLVPIVIPGERDMGMHMSDSYVDVGLGHGDLDMTIPLPPPPPVPSAPAPSAPARVPPSITIPTDPLQTQDFMGQDDDVLMQSEPLTHLMPLSPDTHQHSDPMNGLYRAQYPGHRPSDASCLQLRHPAPSSQTPSEAFYRRTEPPSLPYHADHLYLQPTGGSPSPCIVPSADPGVAGGVLSQGYGQTGDIAYNGVGSHGGLYPVRPLPPDRSLLPFPVLPSLTAPSFPPAPCSLPETVQSAPFDQPPYEAYGPLPLHLEPTRHYTHSRLGAKTALPSTQPTAQGIPDSVQHLRGHTRARNPHALWGVRRGSATPSVGGATGRGKGRDSVNTSAQPVIYKRPSATPTLKTKSSRSHLETLVTQDLASGPYSPQSSARPALLLPPTSPHSPNTDSKPPSPYWDGRNRSDMSF</sequence>
<gene>
    <name evidence="2" type="ORF">KIPB_000710</name>
</gene>
<dbReference type="Proteomes" id="UP000265618">
    <property type="component" value="Unassembled WGS sequence"/>
</dbReference>